<evidence type="ECO:0000259" key="1">
    <source>
        <dbReference type="Pfam" id="PF01863"/>
    </source>
</evidence>
<name>A0A2M7V5A0_9BACT</name>
<evidence type="ECO:0000313" key="3">
    <source>
        <dbReference type="Proteomes" id="UP000230078"/>
    </source>
</evidence>
<feature type="domain" description="YgjP-like metallopeptidase" evidence="1">
    <location>
        <begin position="77"/>
        <end position="175"/>
    </location>
</feature>
<dbReference type="PANTHER" id="PTHR30399">
    <property type="entry name" value="UNCHARACTERIZED PROTEIN YGJP"/>
    <property type="match status" value="1"/>
</dbReference>
<dbReference type="Pfam" id="PF01863">
    <property type="entry name" value="YgjP-like"/>
    <property type="match status" value="2"/>
</dbReference>
<dbReference type="AlphaFoldDB" id="A0A2M7V5A0"/>
<protein>
    <recommendedName>
        <fullName evidence="1">YgjP-like metallopeptidase domain-containing protein</fullName>
    </recommendedName>
</protein>
<dbReference type="EMBL" id="PFPI01000015">
    <property type="protein sequence ID" value="PIZ93700.1"/>
    <property type="molecule type" value="Genomic_DNA"/>
</dbReference>
<dbReference type="InterPro" id="IPR002725">
    <property type="entry name" value="YgjP-like_metallopeptidase"/>
</dbReference>
<dbReference type="CDD" id="cd07344">
    <property type="entry name" value="M48_yhfN_like"/>
    <property type="match status" value="1"/>
</dbReference>
<dbReference type="InterPro" id="IPR053136">
    <property type="entry name" value="UTP_pyrophosphatase-like"/>
</dbReference>
<gene>
    <name evidence="2" type="ORF">COX83_01020</name>
</gene>
<dbReference type="PANTHER" id="PTHR30399:SF1">
    <property type="entry name" value="UTP PYROPHOSPHATASE"/>
    <property type="match status" value="1"/>
</dbReference>
<comment type="caution">
    <text evidence="2">The sequence shown here is derived from an EMBL/GenBank/DDBJ whole genome shotgun (WGS) entry which is preliminary data.</text>
</comment>
<proteinExistence type="predicted"/>
<dbReference type="Gene3D" id="3.30.2010.10">
    <property type="entry name" value="Metalloproteases ('zincins'), catalytic domain"/>
    <property type="match status" value="1"/>
</dbReference>
<feature type="domain" description="YgjP-like metallopeptidase" evidence="1">
    <location>
        <begin position="14"/>
        <end position="61"/>
    </location>
</feature>
<organism evidence="2 3">
    <name type="scientific">Candidatus Magasanikbacteria bacterium CG_4_10_14_0_2_um_filter_41_31</name>
    <dbReference type="NCBI Taxonomy" id="1974639"/>
    <lineage>
        <taxon>Bacteria</taxon>
        <taxon>Candidatus Magasanikiibacteriota</taxon>
    </lineage>
</organism>
<accession>A0A2M7V5A0</accession>
<reference evidence="3" key="1">
    <citation type="submission" date="2017-09" db="EMBL/GenBank/DDBJ databases">
        <title>Depth-based differentiation of microbial function through sediment-hosted aquifers and enrichment of novel symbionts in the deep terrestrial subsurface.</title>
        <authorList>
            <person name="Probst A.J."/>
            <person name="Ladd B."/>
            <person name="Jarett J.K."/>
            <person name="Geller-Mcgrath D.E."/>
            <person name="Sieber C.M.K."/>
            <person name="Emerson J.B."/>
            <person name="Anantharaman K."/>
            <person name="Thomas B.C."/>
            <person name="Malmstrom R."/>
            <person name="Stieglmeier M."/>
            <person name="Klingl A."/>
            <person name="Woyke T."/>
            <person name="Ryan C.M."/>
            <person name="Banfield J.F."/>
        </authorList>
    </citation>
    <scope>NUCLEOTIDE SEQUENCE [LARGE SCALE GENOMIC DNA]</scope>
</reference>
<evidence type="ECO:0000313" key="2">
    <source>
        <dbReference type="EMBL" id="PIZ93700.1"/>
    </source>
</evidence>
<dbReference type="Proteomes" id="UP000230078">
    <property type="component" value="Unassembled WGS sequence"/>
</dbReference>
<sequence>MPPSYIIKRHARSKHIRITVNADAKVIVTAPRHVSEKRVHDFFASQISWVEDVLSKMETKRRLVIPADITQDSLVACRARALRFVRDRLRYYNEHYGYVYNHIVIKQMSSRWGSCSSEGNMSFHYRLLFLPVELADYVIVHELCHLKELNHSHKFWQLVRETIPDYRKRKHVLDSYLV</sequence>